<accession>A0AAJ2PV33</accession>
<feature type="compositionally biased region" description="Low complexity" evidence="1">
    <location>
        <begin position="184"/>
        <end position="198"/>
    </location>
</feature>
<evidence type="ECO:0000313" key="4">
    <source>
        <dbReference type="Proteomes" id="UP001273589"/>
    </source>
</evidence>
<keyword evidence="2" id="KW-1133">Transmembrane helix</keyword>
<protein>
    <submittedName>
        <fullName evidence="3">Uncharacterized protein</fullName>
    </submittedName>
</protein>
<keyword evidence="2" id="KW-0812">Transmembrane</keyword>
<feature type="transmembrane region" description="Helical" evidence="2">
    <location>
        <begin position="156"/>
        <end position="178"/>
    </location>
</feature>
<evidence type="ECO:0000256" key="2">
    <source>
        <dbReference type="SAM" id="Phobius"/>
    </source>
</evidence>
<reference evidence="3" key="1">
    <citation type="journal article" date="2023" name="Microb. Genom.">
        <title>Mesoterricola silvestris gen. nov., sp. nov., Mesoterricola sediminis sp. nov., Geothrix oryzae sp. nov., Geothrix edaphica sp. nov., Geothrix rubra sp. nov., and Geothrix limicola sp. nov., six novel members of Acidobacteriota isolated from soils.</title>
        <authorList>
            <person name="Weisberg A.J."/>
            <person name="Pearce E."/>
            <person name="Kramer C.G."/>
            <person name="Chang J.H."/>
            <person name="Clarke C.R."/>
        </authorList>
    </citation>
    <scope>NUCLEOTIDE SEQUENCE</scope>
    <source>
        <strain evidence="3">ND06-05F</strain>
    </source>
</reference>
<dbReference type="Proteomes" id="UP001273589">
    <property type="component" value="Unassembled WGS sequence"/>
</dbReference>
<feature type="compositionally biased region" description="Basic and acidic residues" evidence="1">
    <location>
        <begin position="1"/>
        <end position="40"/>
    </location>
</feature>
<proteinExistence type="predicted"/>
<comment type="caution">
    <text evidence="3">The sequence shown here is derived from an EMBL/GenBank/DDBJ whole genome shotgun (WGS) entry which is preliminary data.</text>
</comment>
<organism evidence="3 4">
    <name type="scientific">Streptomyces europaeiscabiei</name>
    <dbReference type="NCBI Taxonomy" id="146819"/>
    <lineage>
        <taxon>Bacteria</taxon>
        <taxon>Bacillati</taxon>
        <taxon>Actinomycetota</taxon>
        <taxon>Actinomycetes</taxon>
        <taxon>Kitasatosporales</taxon>
        <taxon>Streptomycetaceae</taxon>
        <taxon>Streptomyces</taxon>
    </lineage>
</organism>
<sequence>MAARDDSRRDAEYDDIAHDDIARGDGERDDGARRHDDVGHDGSVYAGMDALMAALLDEPLPEEALRDAEFVASRDAAAADIALLREQLGLIGEALAVTGEDAVAGVPPGRPVAARPGDAAGAETGSGRVSGPAQAPTTSVTPLLPRPNRARRALKITFGTLAAAAAASVVLGVGWVVVQAGAGANSSKSSAGSGAADESAAKDGGRLEDGGGGDNSASLSPEGYVSCARLIVEGTVTEVEPVTGAQQDRITVEVDRWIKPDKGDDRIVFPMDHDVDPRLKQGDHVLVGIPRDSAQPDIWTTKEADIARDRAWIEEALSGTGGSACE</sequence>
<dbReference type="RefSeq" id="WP_319695594.1">
    <property type="nucleotide sequence ID" value="NZ_JARAWN010000233.1"/>
</dbReference>
<feature type="region of interest" description="Disordered" evidence="1">
    <location>
        <begin position="184"/>
        <end position="219"/>
    </location>
</feature>
<name>A0AAJ2PV33_9ACTN</name>
<feature type="region of interest" description="Disordered" evidence="1">
    <location>
        <begin position="1"/>
        <end position="41"/>
    </location>
</feature>
<dbReference type="EMBL" id="JARAWN010000233">
    <property type="protein sequence ID" value="MDX3133793.1"/>
    <property type="molecule type" value="Genomic_DNA"/>
</dbReference>
<feature type="region of interest" description="Disordered" evidence="1">
    <location>
        <begin position="113"/>
        <end position="146"/>
    </location>
</feature>
<evidence type="ECO:0000313" key="3">
    <source>
        <dbReference type="EMBL" id="MDX3133793.1"/>
    </source>
</evidence>
<dbReference type="AlphaFoldDB" id="A0AAJ2PV33"/>
<keyword evidence="2" id="KW-0472">Membrane</keyword>
<evidence type="ECO:0000256" key="1">
    <source>
        <dbReference type="SAM" id="MobiDB-lite"/>
    </source>
</evidence>
<feature type="compositionally biased region" description="Basic and acidic residues" evidence="1">
    <location>
        <begin position="199"/>
        <end position="209"/>
    </location>
</feature>
<gene>
    <name evidence="3" type="ORF">PV367_29340</name>
</gene>